<proteinExistence type="predicted"/>
<dbReference type="Proteomes" id="UP001597114">
    <property type="component" value="Unassembled WGS sequence"/>
</dbReference>
<dbReference type="InterPro" id="IPR015889">
    <property type="entry name" value="Intradiol_dOase_core"/>
</dbReference>
<accession>A0ABW4ER36</accession>
<keyword evidence="3" id="KW-0560">Oxidoreductase</keyword>
<evidence type="ECO:0000259" key="2">
    <source>
        <dbReference type="Pfam" id="PF04444"/>
    </source>
</evidence>
<evidence type="ECO:0000256" key="1">
    <source>
        <dbReference type="SAM" id="MobiDB-lite"/>
    </source>
</evidence>
<feature type="region of interest" description="Disordered" evidence="1">
    <location>
        <begin position="1"/>
        <end position="25"/>
    </location>
</feature>
<keyword evidence="3" id="KW-0223">Dioxygenase</keyword>
<gene>
    <name evidence="3" type="ORF">ACFSJD_08365</name>
</gene>
<dbReference type="SUPFAM" id="SSF49482">
    <property type="entry name" value="Aromatic compound dioxygenase"/>
    <property type="match status" value="1"/>
</dbReference>
<evidence type="ECO:0000313" key="4">
    <source>
        <dbReference type="Proteomes" id="UP001597114"/>
    </source>
</evidence>
<dbReference type="InterPro" id="IPR043029">
    <property type="entry name" value="1_2-CTD_multi_dom"/>
</dbReference>
<feature type="domain" description="Catechol dioxygenase N-terminal" evidence="2">
    <location>
        <begin position="35"/>
        <end position="74"/>
    </location>
</feature>
<dbReference type="GO" id="GO:0051213">
    <property type="term" value="F:dioxygenase activity"/>
    <property type="evidence" value="ECO:0007669"/>
    <property type="project" value="UniProtKB-KW"/>
</dbReference>
<comment type="caution">
    <text evidence="3">The sequence shown here is derived from an EMBL/GenBank/DDBJ whole genome shotgun (WGS) entry which is preliminary data.</text>
</comment>
<dbReference type="InterPro" id="IPR007535">
    <property type="entry name" value="Catechol_dOase_N"/>
</dbReference>
<organism evidence="3 4">
    <name type="scientific">Pseudonocardia yunnanensis</name>
    <dbReference type="NCBI Taxonomy" id="58107"/>
    <lineage>
        <taxon>Bacteria</taxon>
        <taxon>Bacillati</taxon>
        <taxon>Actinomycetota</taxon>
        <taxon>Actinomycetes</taxon>
        <taxon>Pseudonocardiales</taxon>
        <taxon>Pseudonocardiaceae</taxon>
        <taxon>Pseudonocardia</taxon>
    </lineage>
</organism>
<sequence>MTTRRNPPTGAGSGSSATEPFLASLQHADADADPERVSAIVSAILAAIHDVVLEHDVTYPEFTAARLWLTDLVELC</sequence>
<keyword evidence="4" id="KW-1185">Reference proteome</keyword>
<dbReference type="Gene3D" id="6.10.10.40">
    <property type="entry name" value="Catechol 1,2-dioxygenase multimerisation domain-like"/>
    <property type="match status" value="1"/>
</dbReference>
<dbReference type="RefSeq" id="WP_344721033.1">
    <property type="nucleotide sequence ID" value="NZ_BAAAUS010000007.1"/>
</dbReference>
<reference evidence="4" key="1">
    <citation type="journal article" date="2019" name="Int. J. Syst. Evol. Microbiol.">
        <title>The Global Catalogue of Microorganisms (GCM) 10K type strain sequencing project: providing services to taxonomists for standard genome sequencing and annotation.</title>
        <authorList>
            <consortium name="The Broad Institute Genomics Platform"/>
            <consortium name="The Broad Institute Genome Sequencing Center for Infectious Disease"/>
            <person name="Wu L."/>
            <person name="Ma J."/>
        </authorList>
    </citation>
    <scope>NUCLEOTIDE SEQUENCE [LARGE SCALE GENOMIC DNA]</scope>
    <source>
        <strain evidence="4">CCM 7043</strain>
    </source>
</reference>
<name>A0ABW4ER36_9PSEU</name>
<dbReference type="EMBL" id="JBHUCO010000009">
    <property type="protein sequence ID" value="MFD1517497.1"/>
    <property type="molecule type" value="Genomic_DNA"/>
</dbReference>
<dbReference type="Pfam" id="PF04444">
    <property type="entry name" value="Dioxygenase_N"/>
    <property type="match status" value="1"/>
</dbReference>
<protein>
    <submittedName>
        <fullName evidence="3">Dioxygenase</fullName>
    </submittedName>
</protein>
<evidence type="ECO:0000313" key="3">
    <source>
        <dbReference type="EMBL" id="MFD1517497.1"/>
    </source>
</evidence>